<dbReference type="Pfam" id="PF10197">
    <property type="entry name" value="Cir_N"/>
    <property type="match status" value="1"/>
</dbReference>
<name>A0A1I8BUH4_MELHA</name>
<dbReference type="AlphaFoldDB" id="A0A1I8BUH4"/>
<evidence type="ECO:0000259" key="2">
    <source>
        <dbReference type="SMART" id="SM01083"/>
    </source>
</evidence>
<dbReference type="InterPro" id="IPR019339">
    <property type="entry name" value="CIR_N_dom"/>
</dbReference>
<evidence type="ECO:0000313" key="4">
    <source>
        <dbReference type="WBParaSite" id="MhA1_Contig580.frz3.gene7"/>
    </source>
</evidence>
<feature type="compositionally biased region" description="Basic and acidic residues" evidence="1">
    <location>
        <begin position="230"/>
        <end position="247"/>
    </location>
</feature>
<dbReference type="OMA" id="KSWHPAN"/>
<feature type="compositionally biased region" description="Basic and acidic residues" evidence="1">
    <location>
        <begin position="338"/>
        <end position="359"/>
    </location>
</feature>
<sequence length="359" mass="42686">MSKKDFHPSAWWNLKRKWEAEQKDELEKKRQEELRVQYQKEQEIFQNKALLGDEKAKLGLSFMYEAPAGINKKKEEGPEPKFEWQRKYNAPREDWAKNNELIQDQPFAIQVRNVRCVKCKTWGHLNTDRECPLYGMSGNAEHHGYANNPSDLIKELRKEKIANGEGPSTSSFVVPKNEEKDEELKYKIKKENEEKSRSKTRSERKEEKMKKKHSEISESKMEEEDDDEEDKKKEPIAQEKLFEDMKEEHNLKFKNGILSDLRADENIKKLTDGGNADKTQFHSFLMGLSEKKRNKIMRKIFKSENSNNEEDKKKSKDKKSKKKSKEEKGHKRRRSKDRHSDEYTKKSKYNENSRHSSRR</sequence>
<dbReference type="Proteomes" id="UP000095281">
    <property type="component" value="Unplaced"/>
</dbReference>
<dbReference type="GO" id="GO:0003714">
    <property type="term" value="F:transcription corepressor activity"/>
    <property type="evidence" value="ECO:0007669"/>
    <property type="project" value="InterPro"/>
</dbReference>
<accession>A0A1I8BUH4</accession>
<reference evidence="4" key="1">
    <citation type="submission" date="2016-11" db="UniProtKB">
        <authorList>
            <consortium name="WormBaseParasite"/>
        </authorList>
    </citation>
    <scope>IDENTIFICATION</scope>
</reference>
<keyword evidence="3" id="KW-1185">Reference proteome</keyword>
<organism evidence="3 4">
    <name type="scientific">Meloidogyne hapla</name>
    <name type="common">Root-knot nematode worm</name>
    <dbReference type="NCBI Taxonomy" id="6305"/>
    <lineage>
        <taxon>Eukaryota</taxon>
        <taxon>Metazoa</taxon>
        <taxon>Ecdysozoa</taxon>
        <taxon>Nematoda</taxon>
        <taxon>Chromadorea</taxon>
        <taxon>Rhabditida</taxon>
        <taxon>Tylenchina</taxon>
        <taxon>Tylenchomorpha</taxon>
        <taxon>Tylenchoidea</taxon>
        <taxon>Meloidogynidae</taxon>
        <taxon>Meloidogyninae</taxon>
        <taxon>Meloidogyne</taxon>
    </lineage>
</organism>
<evidence type="ECO:0000256" key="1">
    <source>
        <dbReference type="SAM" id="MobiDB-lite"/>
    </source>
</evidence>
<proteinExistence type="predicted"/>
<feature type="compositionally biased region" description="Basic and acidic residues" evidence="1">
    <location>
        <begin position="176"/>
        <end position="220"/>
    </location>
</feature>
<feature type="region of interest" description="Disordered" evidence="1">
    <location>
        <begin position="162"/>
        <end position="247"/>
    </location>
</feature>
<dbReference type="InterPro" id="IPR040014">
    <property type="entry name" value="CIR1"/>
</dbReference>
<dbReference type="PANTHER" id="PTHR13151:SF2">
    <property type="entry name" value="COREPRESSOR INTERACTING WITH RBPJ 1"/>
    <property type="match status" value="1"/>
</dbReference>
<dbReference type="PANTHER" id="PTHR13151">
    <property type="entry name" value="CBF1 INTERACTING COREPRESSOR CIR"/>
    <property type="match status" value="1"/>
</dbReference>
<dbReference type="GO" id="GO:0005634">
    <property type="term" value="C:nucleus"/>
    <property type="evidence" value="ECO:0007669"/>
    <property type="project" value="TreeGrafter"/>
</dbReference>
<dbReference type="WBParaSite" id="MhA1_Contig580.frz3.gene7">
    <property type="protein sequence ID" value="MhA1_Contig580.frz3.gene7"/>
    <property type="gene ID" value="MhA1_Contig580.frz3.gene7"/>
</dbReference>
<feature type="region of interest" description="Disordered" evidence="1">
    <location>
        <begin position="288"/>
        <end position="359"/>
    </location>
</feature>
<dbReference type="SMART" id="SM01083">
    <property type="entry name" value="Cir_N"/>
    <property type="match status" value="1"/>
</dbReference>
<protein>
    <submittedName>
        <fullName evidence="4">Cir_N domain-containing protein</fullName>
    </submittedName>
</protein>
<feature type="domain" description="CBF1-interacting co-repressor CIR N-terminal" evidence="2">
    <location>
        <begin position="5"/>
        <end position="41"/>
    </location>
</feature>
<evidence type="ECO:0000313" key="3">
    <source>
        <dbReference type="Proteomes" id="UP000095281"/>
    </source>
</evidence>